<proteinExistence type="predicted"/>
<comment type="caution">
    <text evidence="1">The sequence shown here is derived from an EMBL/GenBank/DDBJ whole genome shotgun (WGS) entry which is preliminary data.</text>
</comment>
<reference evidence="1" key="1">
    <citation type="journal article" date="2020" name="Stud. Mycol.">
        <title>101 Dothideomycetes genomes: a test case for predicting lifestyles and emergence of pathogens.</title>
        <authorList>
            <person name="Haridas S."/>
            <person name="Albert R."/>
            <person name="Binder M."/>
            <person name="Bloem J."/>
            <person name="Labutti K."/>
            <person name="Salamov A."/>
            <person name="Andreopoulos B."/>
            <person name="Baker S."/>
            <person name="Barry K."/>
            <person name="Bills G."/>
            <person name="Bluhm B."/>
            <person name="Cannon C."/>
            <person name="Castanera R."/>
            <person name="Culley D."/>
            <person name="Daum C."/>
            <person name="Ezra D."/>
            <person name="Gonzalez J."/>
            <person name="Henrissat B."/>
            <person name="Kuo A."/>
            <person name="Liang C."/>
            <person name="Lipzen A."/>
            <person name="Lutzoni F."/>
            <person name="Magnuson J."/>
            <person name="Mondo S."/>
            <person name="Nolan M."/>
            <person name="Ohm R."/>
            <person name="Pangilinan J."/>
            <person name="Park H.-J."/>
            <person name="Ramirez L."/>
            <person name="Alfaro M."/>
            <person name="Sun H."/>
            <person name="Tritt A."/>
            <person name="Yoshinaga Y."/>
            <person name="Zwiers L.-H."/>
            <person name="Turgeon B."/>
            <person name="Goodwin S."/>
            <person name="Spatafora J."/>
            <person name="Crous P."/>
            <person name="Grigoriev I."/>
        </authorList>
    </citation>
    <scope>NUCLEOTIDE SEQUENCE</scope>
    <source>
        <strain evidence="1">ATCC 200398</strain>
    </source>
</reference>
<gene>
    <name evidence="1" type="ORF">BDR25DRAFT_358154</name>
</gene>
<dbReference type="EMBL" id="MU003518">
    <property type="protein sequence ID" value="KAF2467889.1"/>
    <property type="molecule type" value="Genomic_DNA"/>
</dbReference>
<dbReference type="Proteomes" id="UP000799755">
    <property type="component" value="Unassembled WGS sequence"/>
</dbReference>
<protein>
    <submittedName>
        <fullName evidence="1">Uncharacterized protein</fullName>
    </submittedName>
</protein>
<evidence type="ECO:0000313" key="2">
    <source>
        <dbReference type="Proteomes" id="UP000799755"/>
    </source>
</evidence>
<accession>A0ACB6QLN6</accession>
<sequence>MRENGKIFKFSLSNKAENVVFILSLVSRLESAGNYTKSHGYTHLKLEIIERPAETIWLGSCLAFNGFDGRMFAVFFSYLEHSGTQLRQRDHLFAVGTVSDTPRLVKTLKDSGSQLLSEVLQALFQQFLNVDQKAMRRSLELPSEYGSTLTLIPLPSRWGQRVQMKNRSIGRWNQFISTLATQGVKERSKAEGTFTAAYLVNVCGMNLAWTNHLTDHLILDS</sequence>
<evidence type="ECO:0000313" key="1">
    <source>
        <dbReference type="EMBL" id="KAF2467889.1"/>
    </source>
</evidence>
<keyword evidence="2" id="KW-1185">Reference proteome</keyword>
<name>A0ACB6QLN6_9PLEO</name>
<organism evidence="1 2">
    <name type="scientific">Lindgomyces ingoldianus</name>
    <dbReference type="NCBI Taxonomy" id="673940"/>
    <lineage>
        <taxon>Eukaryota</taxon>
        <taxon>Fungi</taxon>
        <taxon>Dikarya</taxon>
        <taxon>Ascomycota</taxon>
        <taxon>Pezizomycotina</taxon>
        <taxon>Dothideomycetes</taxon>
        <taxon>Pleosporomycetidae</taxon>
        <taxon>Pleosporales</taxon>
        <taxon>Lindgomycetaceae</taxon>
        <taxon>Lindgomyces</taxon>
    </lineage>
</organism>